<reference evidence="1" key="1">
    <citation type="journal article" date="2014" name="Int. J. Syst. Evol. Microbiol.">
        <title>Complete genome sequence of Corynebacterium casei LMG S-19264T (=DSM 44701T), isolated from a smear-ripened cheese.</title>
        <authorList>
            <consortium name="US DOE Joint Genome Institute (JGI-PGF)"/>
            <person name="Walter F."/>
            <person name="Albersmeier A."/>
            <person name="Kalinowski J."/>
            <person name="Ruckert C."/>
        </authorList>
    </citation>
    <scope>NUCLEOTIDE SEQUENCE</scope>
    <source>
        <strain evidence="1">JCM 14359</strain>
    </source>
</reference>
<evidence type="ECO:0000313" key="1">
    <source>
        <dbReference type="EMBL" id="GGJ09859.1"/>
    </source>
</evidence>
<reference evidence="1" key="2">
    <citation type="submission" date="2020-09" db="EMBL/GenBank/DDBJ databases">
        <authorList>
            <person name="Sun Q."/>
            <person name="Ohkuma M."/>
        </authorList>
    </citation>
    <scope>NUCLEOTIDE SEQUENCE</scope>
    <source>
        <strain evidence="1">JCM 14359</strain>
    </source>
</reference>
<gene>
    <name evidence="1" type="ORF">GCM10008995_19690</name>
</gene>
<dbReference type="RefSeq" id="WP_188787242.1">
    <property type="nucleotide sequence ID" value="NZ_BMOC01000012.1"/>
</dbReference>
<proteinExistence type="predicted"/>
<dbReference type="OrthoDB" id="305246at2157"/>
<keyword evidence="2" id="KW-1185">Reference proteome</keyword>
<name>A0A830EH89_9EURY</name>
<dbReference type="EMBL" id="BMOC01000012">
    <property type="protein sequence ID" value="GGJ09859.1"/>
    <property type="molecule type" value="Genomic_DNA"/>
</dbReference>
<dbReference type="InterPro" id="IPR055948">
    <property type="entry name" value="DUF7526"/>
</dbReference>
<evidence type="ECO:0000313" key="2">
    <source>
        <dbReference type="Proteomes" id="UP000653099"/>
    </source>
</evidence>
<dbReference type="Pfam" id="PF24370">
    <property type="entry name" value="DUF7526"/>
    <property type="match status" value="1"/>
</dbReference>
<accession>A0A830EH89</accession>
<dbReference type="Proteomes" id="UP000653099">
    <property type="component" value="Unassembled WGS sequence"/>
</dbReference>
<sequence length="104" mass="11121">MPERFRGEVISVIPPEETADHELEPAMEDLAASRSILVCRRGGAPSLLELLWALLRRDPIEPVTVVADLDAEPVAEGDEVTTTIAETELAGVYTAAAPVTVDPS</sequence>
<organism evidence="1 2">
    <name type="scientific">Halobellus salinus</name>
    <dbReference type="NCBI Taxonomy" id="931585"/>
    <lineage>
        <taxon>Archaea</taxon>
        <taxon>Methanobacteriati</taxon>
        <taxon>Methanobacteriota</taxon>
        <taxon>Stenosarchaea group</taxon>
        <taxon>Halobacteria</taxon>
        <taxon>Halobacteriales</taxon>
        <taxon>Haloferacaceae</taxon>
        <taxon>Halobellus</taxon>
    </lineage>
</organism>
<protein>
    <submittedName>
        <fullName evidence="1">Uncharacterized protein</fullName>
    </submittedName>
</protein>
<comment type="caution">
    <text evidence="1">The sequence shown here is derived from an EMBL/GenBank/DDBJ whole genome shotgun (WGS) entry which is preliminary data.</text>
</comment>
<dbReference type="AlphaFoldDB" id="A0A830EH89"/>